<evidence type="ECO:0000256" key="1">
    <source>
        <dbReference type="SAM" id="SignalP"/>
    </source>
</evidence>
<evidence type="ECO:0000313" key="3">
    <source>
        <dbReference type="EMBL" id="NIA55026.1"/>
    </source>
</evidence>
<dbReference type="InterPro" id="IPR032466">
    <property type="entry name" value="Metal_Hydrolase"/>
</dbReference>
<sequence>MTMTTRLMLALLAACGSAHAASVTTYDIYVENGKRAGEQVVERGDDGLTRVKFVFKDNGRGPELTERIRYAPDGTMTEYEVKGASTFGATVDEHFDLKDGTASWHSTTETGRTPVAGTAMYVPLNSSFEVASAALGALAARPGGTLPLLPNGTLSQTKLDELQVTGADGKSRTVQLIATTGIGLSPTFVWATHDTRPRLFAAIQPGQMALVEHGWEAAIKPMRAHQKLAEQKMLADLAARLQHPLDGLTVVRNARVFDSDKAVLTGPSDVYVLRGRITAVLPAGTPMRGVNHEIDATGKVLLPGLFDMHAHVTRWEGGLNLAAGVTSVRDMGNDNAQLQLMLDETARGNLLGPQIVPAGFLEGESPYSSNGGFVIKDLDEAKRAVDWYAEHGYPQLKIYNSFPKAILKETVAYAHSRGMRVSGHIPAGLRAFEALDAGYDEIQHINQVMLNFLATPQTETRTLERFVLPSEKVATLDFDSPQVKQFIARLAKQQTVIDQTLATFAFLKQKDGDINEPFAPVADHMPPDVKRGFYVGTMKIPDEATLHRYEKSYAKMVQFVGMLYRAGVPLVAGTDELAGFTLQAELEMLVKAGLTPAQALQVATRNGARYTRTSHERGSIAAGKLADLVLIDGDPTRAIGDVRKVAAVITRGYLIYPREIDMALGIQPFVAQQPELKTLPVQPGDSGSLSTARR</sequence>
<gene>
    <name evidence="3" type="ORF">HAV22_15425</name>
</gene>
<evidence type="ECO:0000259" key="2">
    <source>
        <dbReference type="Pfam" id="PF01979"/>
    </source>
</evidence>
<dbReference type="EMBL" id="JAAQOM010000009">
    <property type="protein sequence ID" value="NIA55026.1"/>
    <property type="molecule type" value="Genomic_DNA"/>
</dbReference>
<dbReference type="Pfam" id="PF01979">
    <property type="entry name" value="Amidohydro_1"/>
    <property type="match status" value="1"/>
</dbReference>
<dbReference type="SUPFAM" id="SSF51556">
    <property type="entry name" value="Metallo-dependent hydrolases"/>
    <property type="match status" value="1"/>
</dbReference>
<feature type="domain" description="Amidohydrolase-related" evidence="2">
    <location>
        <begin position="321"/>
        <end position="652"/>
    </location>
</feature>
<dbReference type="Proteomes" id="UP000716322">
    <property type="component" value="Unassembled WGS sequence"/>
</dbReference>
<dbReference type="PANTHER" id="PTHR43135">
    <property type="entry name" value="ALPHA-D-RIBOSE 1-METHYLPHOSPHONATE 5-TRIPHOSPHATE DIPHOSPHATASE"/>
    <property type="match status" value="1"/>
</dbReference>
<dbReference type="RefSeq" id="WP_166860047.1">
    <property type="nucleotide sequence ID" value="NZ_JAAQOM010000009.1"/>
</dbReference>
<comment type="caution">
    <text evidence="3">The sequence shown here is derived from an EMBL/GenBank/DDBJ whole genome shotgun (WGS) entry which is preliminary data.</text>
</comment>
<keyword evidence="1" id="KW-0732">Signal</keyword>
<reference evidence="3 4" key="1">
    <citation type="submission" date="2020-03" db="EMBL/GenBank/DDBJ databases">
        <title>Genome sequence of strain Massilia sp. TW-1.</title>
        <authorList>
            <person name="Chaudhary D.K."/>
        </authorList>
    </citation>
    <scope>NUCLEOTIDE SEQUENCE [LARGE SCALE GENOMIC DNA]</scope>
    <source>
        <strain evidence="3 4">TW-1</strain>
    </source>
</reference>
<dbReference type="InterPro" id="IPR051781">
    <property type="entry name" value="Metallo-dep_Hydrolase"/>
</dbReference>
<dbReference type="Gene3D" id="3.20.20.140">
    <property type="entry name" value="Metal-dependent hydrolases"/>
    <property type="match status" value="1"/>
</dbReference>
<dbReference type="Gene3D" id="2.30.40.10">
    <property type="entry name" value="Urease, subunit C, domain 1"/>
    <property type="match status" value="1"/>
</dbReference>
<feature type="signal peptide" evidence="1">
    <location>
        <begin position="1"/>
        <end position="20"/>
    </location>
</feature>
<protein>
    <submittedName>
        <fullName evidence="3">Amidohydrolase family protein</fullName>
    </submittedName>
</protein>
<proteinExistence type="predicted"/>
<dbReference type="PANTHER" id="PTHR43135:SF3">
    <property type="entry name" value="ALPHA-D-RIBOSE 1-METHYLPHOSPHONATE 5-TRIPHOSPHATE DIPHOSPHATASE"/>
    <property type="match status" value="1"/>
</dbReference>
<dbReference type="InterPro" id="IPR011059">
    <property type="entry name" value="Metal-dep_hydrolase_composite"/>
</dbReference>
<keyword evidence="4" id="KW-1185">Reference proteome</keyword>
<evidence type="ECO:0000313" key="4">
    <source>
        <dbReference type="Proteomes" id="UP000716322"/>
    </source>
</evidence>
<accession>A0ABX0PCF0</accession>
<name>A0ABX0PCF0_9BURK</name>
<feature type="chain" id="PRO_5045302795" evidence="1">
    <location>
        <begin position="21"/>
        <end position="694"/>
    </location>
</feature>
<dbReference type="SUPFAM" id="SSF51338">
    <property type="entry name" value="Composite domain of metallo-dependent hydrolases"/>
    <property type="match status" value="1"/>
</dbReference>
<organism evidence="3 4">
    <name type="scientific">Telluria antibiotica</name>
    <dbReference type="NCBI Taxonomy" id="2717319"/>
    <lineage>
        <taxon>Bacteria</taxon>
        <taxon>Pseudomonadati</taxon>
        <taxon>Pseudomonadota</taxon>
        <taxon>Betaproteobacteria</taxon>
        <taxon>Burkholderiales</taxon>
        <taxon>Oxalobacteraceae</taxon>
        <taxon>Telluria group</taxon>
        <taxon>Telluria</taxon>
    </lineage>
</organism>
<dbReference type="InterPro" id="IPR006680">
    <property type="entry name" value="Amidohydro-rel"/>
</dbReference>